<dbReference type="Proteomes" id="UP000243937">
    <property type="component" value="Chromosome"/>
</dbReference>
<evidence type="ECO:0000259" key="1">
    <source>
        <dbReference type="Pfam" id="PF01863"/>
    </source>
</evidence>
<dbReference type="AlphaFoldDB" id="A0A1Y0D8I1"/>
<dbReference type="OrthoDB" id="9811177at2"/>
<accession>A0A1Y0D8I1</accession>
<dbReference type="RefSeq" id="WP_087038533.1">
    <property type="nucleotide sequence ID" value="NZ_CP021377.1"/>
</dbReference>
<dbReference type="CDD" id="cd07344">
    <property type="entry name" value="M48_yhfN_like"/>
    <property type="match status" value="1"/>
</dbReference>
<dbReference type="PANTHER" id="PTHR30399:SF1">
    <property type="entry name" value="UTP PYROPHOSPHATASE"/>
    <property type="match status" value="1"/>
</dbReference>
<sequence length="238" mass="28230">MPNLQIGSLEMQLNRKPIKNLHISVLPPDGRIRVSAPEKMTDTAIRMAVISRIPWIKKQQQSFAAQPRQSQREMCTGESHYLWGQRYRLQVFERVGRHQLVRRGNNKLQLYVNPNTSRDNKARVLDDFYRREIKLKIADLVAHWQLVLGVEVTAWNVRKMKTKWGSCNPNSRRILLNLELVKKPPECLEYIVVHELAHLLERHHNARFRKYMDSYLHDWQERKALLNSGPLAYEEWSY</sequence>
<dbReference type="Pfam" id="PF01863">
    <property type="entry name" value="YgjP-like"/>
    <property type="match status" value="1"/>
</dbReference>
<dbReference type="InterPro" id="IPR053136">
    <property type="entry name" value="UTP_pyrophosphatase-like"/>
</dbReference>
<dbReference type="PANTHER" id="PTHR30399">
    <property type="entry name" value="UNCHARACTERIZED PROTEIN YGJP"/>
    <property type="match status" value="1"/>
</dbReference>
<proteinExistence type="predicted"/>
<dbReference type="InterPro" id="IPR002725">
    <property type="entry name" value="YgjP-like_metallopeptidase"/>
</dbReference>
<dbReference type="Gene3D" id="3.30.2010.10">
    <property type="entry name" value="Metalloproteases ('zincins'), catalytic domain"/>
    <property type="match status" value="1"/>
</dbReference>
<dbReference type="GO" id="GO:0016787">
    <property type="term" value="F:hydrolase activity"/>
    <property type="evidence" value="ECO:0007669"/>
    <property type="project" value="UniProtKB-KW"/>
</dbReference>
<keyword evidence="3" id="KW-1185">Reference proteome</keyword>
<name>A0A1Y0D8I1_9GAMM</name>
<gene>
    <name evidence="2" type="ORF">CBP31_15460</name>
</gene>
<keyword evidence="2" id="KW-0378">Hydrolase</keyword>
<reference evidence="2 3" key="1">
    <citation type="journal article" date="2014" name="Int. J. Syst. Evol. Microbiol.">
        <title>Oceanisphaera profunda sp. nov., a marine bacterium isolated from deep-sea sediment, and emended description of the genus Oceanisphaera.</title>
        <authorList>
            <person name="Xu Z."/>
            <person name="Zhang X.Y."/>
            <person name="Su H.N."/>
            <person name="Yu Z.C."/>
            <person name="Liu C."/>
            <person name="Li H."/>
            <person name="Chen X.L."/>
            <person name="Song X.Y."/>
            <person name="Xie B.B."/>
            <person name="Qin Q.L."/>
            <person name="Zhou B.C."/>
            <person name="Shi M."/>
            <person name="Huang Y."/>
            <person name="Zhang Y.Z."/>
        </authorList>
    </citation>
    <scope>NUCLEOTIDE SEQUENCE [LARGE SCALE GENOMIC DNA]</scope>
    <source>
        <strain evidence="2 3">SM1222</strain>
    </source>
</reference>
<feature type="domain" description="YgjP-like metallopeptidase" evidence="1">
    <location>
        <begin position="25"/>
        <end position="228"/>
    </location>
</feature>
<protein>
    <submittedName>
        <fullName evidence="2">Metal-dependent hydrolase</fullName>
    </submittedName>
</protein>
<dbReference type="KEGG" id="opf:CBP31_15460"/>
<evidence type="ECO:0000313" key="2">
    <source>
        <dbReference type="EMBL" id="ART83858.1"/>
    </source>
</evidence>
<dbReference type="EMBL" id="CP021377">
    <property type="protein sequence ID" value="ART83858.1"/>
    <property type="molecule type" value="Genomic_DNA"/>
</dbReference>
<organism evidence="2 3">
    <name type="scientific">Oceanisphaera profunda</name>
    <dbReference type="NCBI Taxonomy" id="1416627"/>
    <lineage>
        <taxon>Bacteria</taxon>
        <taxon>Pseudomonadati</taxon>
        <taxon>Pseudomonadota</taxon>
        <taxon>Gammaproteobacteria</taxon>
        <taxon>Aeromonadales</taxon>
        <taxon>Aeromonadaceae</taxon>
        <taxon>Oceanisphaera</taxon>
    </lineage>
</organism>
<evidence type="ECO:0000313" key="3">
    <source>
        <dbReference type="Proteomes" id="UP000243937"/>
    </source>
</evidence>